<protein>
    <submittedName>
        <fullName evidence="1">WGS project CBMG000000000 data, contig CS5907-c001516</fullName>
    </submittedName>
</protein>
<dbReference type="EMBL" id="CBMG010001512">
    <property type="protein sequence ID" value="CEG03608.1"/>
    <property type="molecule type" value="Genomic_DNA"/>
</dbReference>
<gene>
    <name evidence="1" type="ORF">BN851_0077630</name>
</gene>
<reference evidence="1" key="1">
    <citation type="submission" date="2013-05" db="EMBL/GenBank/DDBJ databases">
        <title>Draft genome sequences of six wheat associated Fusarium spp. isolates.</title>
        <authorList>
            <person name="Moolhuijzen P.M."/>
            <person name="Manners J.M."/>
            <person name="Wilcox S."/>
            <person name="Bellgard M.I."/>
            <person name="Gardiner D.M."/>
        </authorList>
    </citation>
    <scope>NUCLEOTIDE SEQUENCE</scope>
    <source>
        <strain evidence="1">CS5907</strain>
        <strain evidence="1">CS5907</strain>
    </source>
</reference>
<evidence type="ECO:0000313" key="1">
    <source>
        <dbReference type="EMBL" id="CEG03608.1"/>
    </source>
</evidence>
<dbReference type="AlphaFoldDB" id="A0A096PFE0"/>
<comment type="caution">
    <text evidence="1">The sequence shown here is derived from an EMBL/GenBank/DDBJ whole genome shotgun (WGS) entry which is preliminary data.</text>
</comment>
<organism evidence="1">
    <name type="scientific">Fusarium acuminatum CS5907</name>
    <dbReference type="NCBI Taxonomy" id="1318461"/>
    <lineage>
        <taxon>Eukaryota</taxon>
        <taxon>Fungi</taxon>
        <taxon>Dikarya</taxon>
        <taxon>Ascomycota</taxon>
        <taxon>Pezizomycotina</taxon>
        <taxon>Sordariomycetes</taxon>
        <taxon>Hypocreomycetidae</taxon>
        <taxon>Hypocreales</taxon>
        <taxon>Nectriaceae</taxon>
        <taxon>Fusarium</taxon>
        <taxon>Fusarium tricinctum species complex</taxon>
    </lineage>
</organism>
<sequence length="60" mass="6827">MEVYKAAVKMFRMLYQCHIPESETDLETENVNLGEMGSFSYASYVYQLIAQCLGDAIPRA</sequence>
<proteinExistence type="predicted"/>
<accession>A0A096PFE0</accession>
<name>A0A096PFE0_9HYPO</name>